<dbReference type="EMBL" id="BSYO01000005">
    <property type="protein sequence ID" value="GMH05503.1"/>
    <property type="molecule type" value="Genomic_DNA"/>
</dbReference>
<evidence type="ECO:0000313" key="3">
    <source>
        <dbReference type="Proteomes" id="UP001279734"/>
    </source>
</evidence>
<comment type="caution">
    <text evidence="2">The sequence shown here is derived from an EMBL/GenBank/DDBJ whole genome shotgun (WGS) entry which is preliminary data.</text>
</comment>
<dbReference type="PANTHER" id="PTHR46700">
    <property type="entry name" value="ARM REPEAT SUPERFAMILY PROTEIN"/>
    <property type="match status" value="1"/>
</dbReference>
<evidence type="ECO:0008006" key="4">
    <source>
        <dbReference type="Google" id="ProtNLM"/>
    </source>
</evidence>
<keyword evidence="3" id="KW-1185">Reference proteome</keyword>
<gene>
    <name evidence="2" type="ORF">Nepgr_007343</name>
</gene>
<feature type="region of interest" description="Disordered" evidence="1">
    <location>
        <begin position="1"/>
        <end position="36"/>
    </location>
</feature>
<accession>A0AAD3XI74</accession>
<evidence type="ECO:0000313" key="2">
    <source>
        <dbReference type="EMBL" id="GMH05503.1"/>
    </source>
</evidence>
<reference evidence="2" key="1">
    <citation type="submission" date="2023-05" db="EMBL/GenBank/DDBJ databases">
        <title>Nepenthes gracilis genome sequencing.</title>
        <authorList>
            <person name="Fukushima K."/>
        </authorList>
    </citation>
    <scope>NUCLEOTIDE SEQUENCE</scope>
    <source>
        <strain evidence="2">SING2019-196</strain>
    </source>
</reference>
<dbReference type="SUPFAM" id="SSF48371">
    <property type="entry name" value="ARM repeat"/>
    <property type="match status" value="1"/>
</dbReference>
<dbReference type="InterPro" id="IPR016024">
    <property type="entry name" value="ARM-type_fold"/>
</dbReference>
<evidence type="ECO:0000256" key="1">
    <source>
        <dbReference type="SAM" id="MobiDB-lite"/>
    </source>
</evidence>
<dbReference type="Gene3D" id="1.25.10.10">
    <property type="entry name" value="Leucine-rich Repeat Variant"/>
    <property type="match status" value="1"/>
</dbReference>
<feature type="region of interest" description="Disordered" evidence="1">
    <location>
        <begin position="325"/>
        <end position="347"/>
    </location>
</feature>
<dbReference type="PANTHER" id="PTHR46700:SF2">
    <property type="entry name" value="ARM REPEAT SUPERFAMILY PROTEIN"/>
    <property type="match status" value="1"/>
</dbReference>
<dbReference type="InterPro" id="IPR011989">
    <property type="entry name" value="ARM-like"/>
</dbReference>
<protein>
    <recommendedName>
        <fullName evidence="4">U-box domain-containing protein 7</fullName>
    </recommendedName>
</protein>
<proteinExistence type="predicted"/>
<name>A0AAD3XI74_NEPGR</name>
<sequence>MEFLEEREQFEKATAIEDEMEEREGESGTGRGDREKDVDLMAVLQTAVKELHFGRWREREKAARDIMRLARHDGKLRKILAELGVIPPLVSMVVSPVTSSRRLAIQALIELANGTFSNKALMVDAGILSRLPTNFDSLDESTRQDFAQLLLSVSSLASTQFPLKLSTILPFLVGLLVSDSTIQIKDACLGTLYNLSMPLENAGPLIQNGVVAILLTSSSRKETSEKSLSTLGNLAMTLMGKKAMEDSPLVPESLIEIMTWEDKPRCQEISAYILMTLAHQSPAQREKMAKSGIVSVLLEVALLGSTLAQKRALKLLQWFKDEKQVKMGPHSGPQSRRVSMGSPVNEREASRGQMMMMMQKMVKQSLDKNMEVITRRAKVAAESSKLKSLIISSSSKSLPY</sequence>
<feature type="compositionally biased region" description="Basic and acidic residues" evidence="1">
    <location>
        <begin position="1"/>
        <end position="15"/>
    </location>
</feature>
<dbReference type="AlphaFoldDB" id="A0AAD3XI74"/>
<organism evidence="2 3">
    <name type="scientific">Nepenthes gracilis</name>
    <name type="common">Slender pitcher plant</name>
    <dbReference type="NCBI Taxonomy" id="150966"/>
    <lineage>
        <taxon>Eukaryota</taxon>
        <taxon>Viridiplantae</taxon>
        <taxon>Streptophyta</taxon>
        <taxon>Embryophyta</taxon>
        <taxon>Tracheophyta</taxon>
        <taxon>Spermatophyta</taxon>
        <taxon>Magnoliopsida</taxon>
        <taxon>eudicotyledons</taxon>
        <taxon>Gunneridae</taxon>
        <taxon>Pentapetalae</taxon>
        <taxon>Caryophyllales</taxon>
        <taxon>Nepenthaceae</taxon>
        <taxon>Nepenthes</taxon>
    </lineage>
</organism>
<dbReference type="Proteomes" id="UP001279734">
    <property type="component" value="Unassembled WGS sequence"/>
</dbReference>